<evidence type="ECO:0000259" key="4">
    <source>
        <dbReference type="PROSITE" id="PS50949"/>
    </source>
</evidence>
<dbReference type="Proteomes" id="UP000321749">
    <property type="component" value="Unassembled WGS sequence"/>
</dbReference>
<dbReference type="InterPro" id="IPR008920">
    <property type="entry name" value="TF_FadR/GntR_C"/>
</dbReference>
<dbReference type="InterPro" id="IPR000524">
    <property type="entry name" value="Tscrpt_reg_HTH_GntR"/>
</dbReference>
<dbReference type="Pfam" id="PF00392">
    <property type="entry name" value="GntR"/>
    <property type="match status" value="1"/>
</dbReference>
<dbReference type="InterPro" id="IPR036388">
    <property type="entry name" value="WH-like_DNA-bd_sf"/>
</dbReference>
<keyword evidence="1" id="KW-0805">Transcription regulation</keyword>
<dbReference type="GO" id="GO:0003677">
    <property type="term" value="F:DNA binding"/>
    <property type="evidence" value="ECO:0007669"/>
    <property type="project" value="UniProtKB-KW"/>
</dbReference>
<dbReference type="GO" id="GO:0003700">
    <property type="term" value="F:DNA-binding transcription factor activity"/>
    <property type="evidence" value="ECO:0007669"/>
    <property type="project" value="InterPro"/>
</dbReference>
<accession>A0AA87UW67</accession>
<evidence type="ECO:0000256" key="1">
    <source>
        <dbReference type="ARBA" id="ARBA00023015"/>
    </source>
</evidence>
<evidence type="ECO:0000313" key="5">
    <source>
        <dbReference type="EMBL" id="GEK79217.1"/>
    </source>
</evidence>
<keyword evidence="2" id="KW-0238">DNA-binding</keyword>
<dbReference type="Gene3D" id="1.20.120.530">
    <property type="entry name" value="GntR ligand-binding domain-like"/>
    <property type="match status" value="1"/>
</dbReference>
<feature type="domain" description="HTH gntR-type" evidence="4">
    <location>
        <begin position="15"/>
        <end position="82"/>
    </location>
</feature>
<dbReference type="InterPro" id="IPR011711">
    <property type="entry name" value="GntR_C"/>
</dbReference>
<dbReference type="InterPro" id="IPR036390">
    <property type="entry name" value="WH_DNA-bd_sf"/>
</dbReference>
<dbReference type="SMART" id="SM00345">
    <property type="entry name" value="HTH_GNTR"/>
    <property type="match status" value="1"/>
</dbReference>
<reference evidence="5 6" key="1">
    <citation type="submission" date="2019-07" db="EMBL/GenBank/DDBJ databases">
        <title>Whole genome shotgun sequence of Agrococcus baldri NBRC 103055.</title>
        <authorList>
            <person name="Hosoyama A."/>
            <person name="Uohara A."/>
            <person name="Ohji S."/>
            <person name="Ichikawa N."/>
        </authorList>
    </citation>
    <scope>NUCLEOTIDE SEQUENCE [LARGE SCALE GENOMIC DNA]</scope>
    <source>
        <strain evidence="5 6">NBRC 103055</strain>
    </source>
</reference>
<dbReference type="Pfam" id="PF07729">
    <property type="entry name" value="FCD"/>
    <property type="match status" value="1"/>
</dbReference>
<organism evidence="5 6">
    <name type="scientific">Agrococcus baldri</name>
    <dbReference type="NCBI Taxonomy" id="153730"/>
    <lineage>
        <taxon>Bacteria</taxon>
        <taxon>Bacillati</taxon>
        <taxon>Actinomycetota</taxon>
        <taxon>Actinomycetes</taxon>
        <taxon>Micrococcales</taxon>
        <taxon>Microbacteriaceae</taxon>
        <taxon>Agrococcus</taxon>
    </lineage>
</organism>
<dbReference type="PROSITE" id="PS50949">
    <property type="entry name" value="HTH_GNTR"/>
    <property type="match status" value="1"/>
</dbReference>
<evidence type="ECO:0000313" key="6">
    <source>
        <dbReference type="Proteomes" id="UP000321749"/>
    </source>
</evidence>
<dbReference type="SUPFAM" id="SSF48008">
    <property type="entry name" value="GntR ligand-binding domain-like"/>
    <property type="match status" value="1"/>
</dbReference>
<name>A0AA87UW67_9MICO</name>
<proteinExistence type="predicted"/>
<evidence type="ECO:0000256" key="3">
    <source>
        <dbReference type="ARBA" id="ARBA00023163"/>
    </source>
</evidence>
<dbReference type="SUPFAM" id="SSF46785">
    <property type="entry name" value="Winged helix' DNA-binding domain"/>
    <property type="match status" value="1"/>
</dbReference>
<evidence type="ECO:0000256" key="2">
    <source>
        <dbReference type="ARBA" id="ARBA00023125"/>
    </source>
</evidence>
<dbReference type="Gene3D" id="1.10.10.10">
    <property type="entry name" value="Winged helix-like DNA-binding domain superfamily/Winged helix DNA-binding domain"/>
    <property type="match status" value="1"/>
</dbReference>
<comment type="caution">
    <text evidence="5">The sequence shown here is derived from an EMBL/GenBank/DDBJ whole genome shotgun (WGS) entry which is preliminary data.</text>
</comment>
<gene>
    <name evidence="5" type="ORF">ABA31_05680</name>
</gene>
<dbReference type="PANTHER" id="PTHR43537:SF49">
    <property type="entry name" value="TRANSCRIPTIONAL REGULATORY PROTEIN"/>
    <property type="match status" value="1"/>
</dbReference>
<protein>
    <submittedName>
        <fullName evidence="5">GntR family transcriptional regulator</fullName>
    </submittedName>
</protein>
<dbReference type="SMART" id="SM00895">
    <property type="entry name" value="FCD"/>
    <property type="match status" value="1"/>
</dbReference>
<dbReference type="PANTHER" id="PTHR43537">
    <property type="entry name" value="TRANSCRIPTIONAL REGULATOR, GNTR FAMILY"/>
    <property type="match status" value="1"/>
</dbReference>
<dbReference type="CDD" id="cd07377">
    <property type="entry name" value="WHTH_GntR"/>
    <property type="match status" value="1"/>
</dbReference>
<dbReference type="EMBL" id="BJUU01000002">
    <property type="protein sequence ID" value="GEK79217.1"/>
    <property type="molecule type" value="Genomic_DNA"/>
</dbReference>
<dbReference type="AlphaFoldDB" id="A0AA87UW67"/>
<dbReference type="RefSeq" id="WP_186808094.1">
    <property type="nucleotide sequence ID" value="NZ_BJUU01000002.1"/>
</dbReference>
<keyword evidence="6" id="KW-1185">Reference proteome</keyword>
<sequence>MVDQPLVTAGLARGDGLAEQAYTVLRDAILNHELPPGTRLSVPEIARQLEISRSPAREAIARIQHEGLAQAVPNRGAVVSHIDLAALVQLYDIREVLEGLAVRRATERADQAWVDALEQLWEQHRHAVEAGDGARHIELDGEFHQRIREAAGNPSLAGSLDHLQGQIRLAMATTSRRGGGMPQAIAEHRAILDAIRSGDGAVAERVAREHIARLRESLHAAVDEHDDHDDHQEQEQR</sequence>
<keyword evidence="3" id="KW-0804">Transcription</keyword>